<feature type="transmembrane region" description="Helical" evidence="1">
    <location>
        <begin position="72"/>
        <end position="88"/>
    </location>
</feature>
<dbReference type="EMBL" id="BPLR01021657">
    <property type="protein sequence ID" value="GIX92110.1"/>
    <property type="molecule type" value="Genomic_DNA"/>
</dbReference>
<keyword evidence="1" id="KW-0472">Membrane</keyword>
<keyword evidence="3" id="KW-1185">Reference proteome</keyword>
<evidence type="ECO:0000313" key="2">
    <source>
        <dbReference type="EMBL" id="GIX92110.1"/>
    </source>
</evidence>
<keyword evidence="1" id="KW-1133">Transmembrane helix</keyword>
<protein>
    <submittedName>
        <fullName evidence="2">Uncharacterized protein</fullName>
    </submittedName>
</protein>
<comment type="caution">
    <text evidence="2">The sequence shown here is derived from an EMBL/GenBank/DDBJ whole genome shotgun (WGS) entry which is preliminary data.</text>
</comment>
<keyword evidence="1" id="KW-0812">Transmembrane</keyword>
<accession>A0AAV4P4I0</accession>
<dbReference type="AlphaFoldDB" id="A0AAV4P4I0"/>
<evidence type="ECO:0000313" key="3">
    <source>
        <dbReference type="Proteomes" id="UP001054945"/>
    </source>
</evidence>
<sequence>MSITSSPSAILFQKRRTEAGNEIKKNTVTFSLMVPLTEGAQQKKIATLFSHGIEKYRSTLLFISFISFRRPFFVWLGFCAFYCLTLILDG</sequence>
<dbReference type="Proteomes" id="UP001054945">
    <property type="component" value="Unassembled WGS sequence"/>
</dbReference>
<evidence type="ECO:0000256" key="1">
    <source>
        <dbReference type="SAM" id="Phobius"/>
    </source>
</evidence>
<proteinExistence type="predicted"/>
<reference evidence="2 3" key="1">
    <citation type="submission" date="2021-06" db="EMBL/GenBank/DDBJ databases">
        <title>Caerostris extrusa draft genome.</title>
        <authorList>
            <person name="Kono N."/>
            <person name="Arakawa K."/>
        </authorList>
    </citation>
    <scope>NUCLEOTIDE SEQUENCE [LARGE SCALE GENOMIC DNA]</scope>
</reference>
<organism evidence="2 3">
    <name type="scientific">Caerostris extrusa</name>
    <name type="common">Bark spider</name>
    <name type="synonym">Caerostris bankana</name>
    <dbReference type="NCBI Taxonomy" id="172846"/>
    <lineage>
        <taxon>Eukaryota</taxon>
        <taxon>Metazoa</taxon>
        <taxon>Ecdysozoa</taxon>
        <taxon>Arthropoda</taxon>
        <taxon>Chelicerata</taxon>
        <taxon>Arachnida</taxon>
        <taxon>Araneae</taxon>
        <taxon>Araneomorphae</taxon>
        <taxon>Entelegynae</taxon>
        <taxon>Araneoidea</taxon>
        <taxon>Araneidae</taxon>
        <taxon>Caerostris</taxon>
    </lineage>
</organism>
<gene>
    <name evidence="2" type="ORF">CEXT_310041</name>
</gene>
<name>A0AAV4P4I0_CAEEX</name>